<comment type="caution">
    <text evidence="1">The sequence shown here is derived from an EMBL/GenBank/DDBJ whole genome shotgun (WGS) entry which is preliminary data.</text>
</comment>
<evidence type="ECO:0000313" key="1">
    <source>
        <dbReference type="EMBL" id="CAG8754754.1"/>
    </source>
</evidence>
<feature type="non-terminal residue" evidence="1">
    <location>
        <position position="68"/>
    </location>
</feature>
<organism evidence="1 2">
    <name type="scientific">Racocetra persica</name>
    <dbReference type="NCBI Taxonomy" id="160502"/>
    <lineage>
        <taxon>Eukaryota</taxon>
        <taxon>Fungi</taxon>
        <taxon>Fungi incertae sedis</taxon>
        <taxon>Mucoromycota</taxon>
        <taxon>Glomeromycotina</taxon>
        <taxon>Glomeromycetes</taxon>
        <taxon>Diversisporales</taxon>
        <taxon>Gigasporaceae</taxon>
        <taxon>Racocetra</taxon>
    </lineage>
</organism>
<dbReference type="Proteomes" id="UP000789920">
    <property type="component" value="Unassembled WGS sequence"/>
</dbReference>
<protein>
    <submittedName>
        <fullName evidence="1">7776_t:CDS:1</fullName>
    </submittedName>
</protein>
<reference evidence="1" key="1">
    <citation type="submission" date="2021-06" db="EMBL/GenBank/DDBJ databases">
        <authorList>
            <person name="Kallberg Y."/>
            <person name="Tangrot J."/>
            <person name="Rosling A."/>
        </authorList>
    </citation>
    <scope>NUCLEOTIDE SEQUENCE</scope>
    <source>
        <strain evidence="1">MA461A</strain>
    </source>
</reference>
<gene>
    <name evidence="1" type="ORF">RPERSI_LOCUS14560</name>
</gene>
<keyword evidence="2" id="KW-1185">Reference proteome</keyword>
<sequence length="68" mass="7887">MEPRVTGGEMVLAENARMQIRIYELQQQIRALNADKDELVQENTCLKNRNQELETDNNQIRAANENLT</sequence>
<name>A0ACA9QKL5_9GLOM</name>
<dbReference type="EMBL" id="CAJVQC010033741">
    <property type="protein sequence ID" value="CAG8754754.1"/>
    <property type="molecule type" value="Genomic_DNA"/>
</dbReference>
<evidence type="ECO:0000313" key="2">
    <source>
        <dbReference type="Proteomes" id="UP000789920"/>
    </source>
</evidence>
<proteinExistence type="predicted"/>
<accession>A0ACA9QKL5</accession>